<protein>
    <submittedName>
        <fullName evidence="2">Uncharacterized protein</fullName>
    </submittedName>
</protein>
<dbReference type="EMBL" id="GEVL01007363">
    <property type="protein sequence ID" value="JAU69978.1"/>
    <property type="molecule type" value="Transcribed_RNA"/>
</dbReference>
<feature type="transmembrane region" description="Helical" evidence="1">
    <location>
        <begin position="63"/>
        <end position="84"/>
    </location>
</feature>
<evidence type="ECO:0000256" key="1">
    <source>
        <dbReference type="SAM" id="Phobius"/>
    </source>
</evidence>
<organism evidence="2">
    <name type="scientific">Noccaea caerulescens</name>
    <name type="common">Alpine penny-cress</name>
    <name type="synonym">Thlaspi caerulescens</name>
    <dbReference type="NCBI Taxonomy" id="107243"/>
    <lineage>
        <taxon>Eukaryota</taxon>
        <taxon>Viridiplantae</taxon>
        <taxon>Streptophyta</taxon>
        <taxon>Embryophyta</taxon>
        <taxon>Tracheophyta</taxon>
        <taxon>Spermatophyta</taxon>
        <taxon>Magnoliopsida</taxon>
        <taxon>eudicotyledons</taxon>
        <taxon>Gunneridae</taxon>
        <taxon>Pentapetalae</taxon>
        <taxon>rosids</taxon>
        <taxon>malvids</taxon>
        <taxon>Brassicales</taxon>
        <taxon>Brassicaceae</taxon>
        <taxon>Coluteocarpeae</taxon>
        <taxon>Noccaea</taxon>
    </lineage>
</organism>
<sequence>MLKKVDETMKLFKGFLRGKMRVSCFCIPLEFWIIKLLSFMLIIATLKFVDFGFHNSIEDPLCLGMRLLCVWIPLYIAHSFREIFASKNRVMDEMIH</sequence>
<evidence type="ECO:0000313" key="2">
    <source>
        <dbReference type="EMBL" id="JAU69978.1"/>
    </source>
</evidence>
<keyword evidence="1" id="KW-0472">Membrane</keyword>
<keyword evidence="1" id="KW-0812">Transmembrane</keyword>
<name>A0A1J3HP99_NOCCA</name>
<reference evidence="2" key="1">
    <citation type="submission" date="2016-07" db="EMBL/GenBank/DDBJ databases">
        <title>De novo transcriptome assembly of four accessions of the metal hyperaccumulator plant Noccaea caerulescens.</title>
        <authorList>
            <person name="Blande D."/>
            <person name="Halimaa P."/>
            <person name="Tervahauta A.I."/>
            <person name="Aarts M.G."/>
            <person name="Karenlampi S.O."/>
        </authorList>
    </citation>
    <scope>NUCLEOTIDE SEQUENCE</scope>
</reference>
<proteinExistence type="predicted"/>
<keyword evidence="1" id="KW-1133">Transmembrane helix</keyword>
<dbReference type="AlphaFoldDB" id="A0A1J3HP99"/>
<accession>A0A1J3HP99</accession>
<gene>
    <name evidence="2" type="ORF">LE_TR22531_c0_g1_i1_g.71719</name>
</gene>
<feature type="transmembrane region" description="Helical" evidence="1">
    <location>
        <begin position="21"/>
        <end position="43"/>
    </location>
</feature>